<dbReference type="PANTHER" id="PTHR18902:SF24">
    <property type="entry name" value="NUCLEAR MITOTIC APPARATUS PROTEIN 1"/>
    <property type="match status" value="1"/>
</dbReference>
<reference evidence="9" key="1">
    <citation type="submission" date="2014-12" db="EMBL/GenBank/DDBJ databases">
        <authorList>
            <person name="Fitak R."/>
            <person name="Mohandesan E."/>
            <person name="Burger P.A."/>
            <person name="Jukka C."/>
        </authorList>
    </citation>
    <scope>NUCLEOTIDE SEQUENCE</scope>
    <source>
        <strain evidence="9">Drom800</strain>
        <tissue evidence="9">Blood</tissue>
    </source>
</reference>
<evidence type="ECO:0000259" key="8">
    <source>
        <dbReference type="Pfam" id="PF21670"/>
    </source>
</evidence>
<dbReference type="Proteomes" id="UP000299084">
    <property type="component" value="Unassembled WGS sequence"/>
</dbReference>
<feature type="compositionally biased region" description="Polar residues" evidence="6">
    <location>
        <begin position="1960"/>
        <end position="1973"/>
    </location>
</feature>
<feature type="region of interest" description="Disordered" evidence="6">
    <location>
        <begin position="1860"/>
        <end position="1885"/>
    </location>
</feature>
<keyword evidence="3" id="KW-0597">Phosphoprotein</keyword>
<protein>
    <submittedName>
        <fullName evidence="9">Nuclear mitotic apparatus protein 1</fullName>
    </submittedName>
</protein>
<comment type="caution">
    <text evidence="9">The sequence shown here is derived from an EMBL/GenBank/DDBJ whole genome shotgun (WGS) entry which is preliminary data.</text>
</comment>
<feature type="compositionally biased region" description="Polar residues" evidence="6">
    <location>
        <begin position="1860"/>
        <end position="1872"/>
    </location>
</feature>
<dbReference type="InterPro" id="IPR048726">
    <property type="entry name" value="NuMA_LGNBD"/>
</dbReference>
<accession>A0A5N4DPD2</accession>
<feature type="compositionally biased region" description="Basic and acidic residues" evidence="6">
    <location>
        <begin position="1041"/>
        <end position="1062"/>
    </location>
</feature>
<evidence type="ECO:0000256" key="3">
    <source>
        <dbReference type="ARBA" id="ARBA00022553"/>
    </source>
</evidence>
<dbReference type="PANTHER" id="PTHR18902">
    <property type="entry name" value="NUCLEAR MITOTIC APPARATUS PROTEIN 1-RELATED"/>
    <property type="match status" value="1"/>
</dbReference>
<dbReference type="EMBL" id="JWIN03000010">
    <property type="protein sequence ID" value="KAB1272953.1"/>
    <property type="molecule type" value="Genomic_DNA"/>
</dbReference>
<dbReference type="EMBL" id="JWIN03000010">
    <property type="protein sequence ID" value="KAB1272955.1"/>
    <property type="molecule type" value="Genomic_DNA"/>
</dbReference>
<proteinExistence type="predicted"/>
<evidence type="ECO:0000313" key="10">
    <source>
        <dbReference type="Proteomes" id="UP000299084"/>
    </source>
</evidence>
<gene>
    <name evidence="9" type="ORF">Cadr_000015189</name>
</gene>
<dbReference type="CDD" id="cd22298">
    <property type="entry name" value="NuMA_LGNBD"/>
    <property type="match status" value="1"/>
</dbReference>
<evidence type="ECO:0000256" key="5">
    <source>
        <dbReference type="SAM" id="Coils"/>
    </source>
</evidence>
<organism evidence="9 10">
    <name type="scientific">Camelus dromedarius</name>
    <name type="common">Dromedary</name>
    <name type="synonym">Arabian camel</name>
    <dbReference type="NCBI Taxonomy" id="9838"/>
    <lineage>
        <taxon>Eukaryota</taxon>
        <taxon>Metazoa</taxon>
        <taxon>Chordata</taxon>
        <taxon>Craniata</taxon>
        <taxon>Vertebrata</taxon>
        <taxon>Euteleostomi</taxon>
        <taxon>Mammalia</taxon>
        <taxon>Eutheria</taxon>
        <taxon>Laurasiatheria</taxon>
        <taxon>Artiodactyla</taxon>
        <taxon>Tylopoda</taxon>
        <taxon>Camelidae</taxon>
        <taxon>Camelus</taxon>
    </lineage>
</organism>
<feature type="compositionally biased region" description="Basic and acidic residues" evidence="6">
    <location>
        <begin position="1240"/>
        <end position="1289"/>
    </location>
</feature>
<dbReference type="GO" id="GO:0005813">
    <property type="term" value="C:centrosome"/>
    <property type="evidence" value="ECO:0007669"/>
    <property type="project" value="TreeGrafter"/>
</dbReference>
<keyword evidence="2" id="KW-0963">Cytoplasm</keyword>
<dbReference type="GO" id="GO:0005737">
    <property type="term" value="C:cytoplasm"/>
    <property type="evidence" value="ECO:0007669"/>
    <property type="project" value="UniProtKB-SubCell"/>
</dbReference>
<keyword evidence="4 5" id="KW-0175">Coiled coil</keyword>
<feature type="coiled-coil region" evidence="5">
    <location>
        <begin position="1494"/>
        <end position="1570"/>
    </location>
</feature>
<reference evidence="9 10" key="2">
    <citation type="journal article" date="2019" name="Mol. Ecol. Resour.">
        <title>Improving Illumina assemblies with Hi-C and long reads: an example with the North African dromedary.</title>
        <authorList>
            <person name="Elbers J.P."/>
            <person name="Rogers M.F."/>
            <person name="Perelman P.L."/>
            <person name="Proskuryakova A.A."/>
            <person name="Serdyukova N.A."/>
            <person name="Johnson W.E."/>
            <person name="Horin P."/>
            <person name="Corander J."/>
            <person name="Murphy D."/>
            <person name="Burger P.A."/>
        </authorList>
    </citation>
    <scope>NUCLEOTIDE SEQUENCE [LARGE SCALE GENOMIC DNA]</scope>
    <source>
        <strain evidence="9">Drom800</strain>
        <tissue evidence="9">Blood</tissue>
    </source>
</reference>
<keyword evidence="10" id="KW-1185">Reference proteome</keyword>
<dbReference type="CDD" id="cd22224">
    <property type="entry name" value="HkD_NuMA"/>
    <property type="match status" value="1"/>
</dbReference>
<dbReference type="GO" id="GO:0008017">
    <property type="term" value="F:microtubule binding"/>
    <property type="evidence" value="ECO:0007669"/>
    <property type="project" value="TreeGrafter"/>
</dbReference>
<feature type="region of interest" description="Disordered" evidence="6">
    <location>
        <begin position="1682"/>
        <end position="1713"/>
    </location>
</feature>
<evidence type="ECO:0000256" key="2">
    <source>
        <dbReference type="ARBA" id="ARBA00022490"/>
    </source>
</evidence>
<comment type="subcellular location">
    <subcellularLocation>
        <location evidence="1">Cytoplasm</location>
    </subcellularLocation>
</comment>
<dbReference type="InterPro" id="IPR048724">
    <property type="entry name" value="NuMA_N_HOOK"/>
</dbReference>
<feature type="domain" description="Nuclear mitotic apparatus protein 1 N-terminal hook" evidence="8">
    <location>
        <begin position="6"/>
        <end position="127"/>
    </location>
</feature>
<feature type="region of interest" description="Disordered" evidence="6">
    <location>
        <begin position="1322"/>
        <end position="1349"/>
    </location>
</feature>
<evidence type="ECO:0000256" key="6">
    <source>
        <dbReference type="SAM" id="MobiDB-lite"/>
    </source>
</evidence>
<evidence type="ECO:0000256" key="1">
    <source>
        <dbReference type="ARBA" id="ARBA00004496"/>
    </source>
</evidence>
<dbReference type="GO" id="GO:0005876">
    <property type="term" value="C:spindle microtubule"/>
    <property type="evidence" value="ECO:0007669"/>
    <property type="project" value="TreeGrafter"/>
</dbReference>
<feature type="region of interest" description="Disordered" evidence="6">
    <location>
        <begin position="1208"/>
        <end position="1295"/>
    </location>
</feature>
<evidence type="ECO:0000256" key="7">
    <source>
        <dbReference type="SAM" id="SignalP"/>
    </source>
</evidence>
<dbReference type="GO" id="GO:0000132">
    <property type="term" value="P:establishment of mitotic spindle orientation"/>
    <property type="evidence" value="ECO:0007669"/>
    <property type="project" value="TreeGrafter"/>
</dbReference>
<feature type="region of interest" description="Disordered" evidence="6">
    <location>
        <begin position="2098"/>
        <end position="2227"/>
    </location>
</feature>
<evidence type="ECO:0000256" key="4">
    <source>
        <dbReference type="ARBA" id="ARBA00023054"/>
    </source>
</evidence>
<feature type="compositionally biased region" description="Basic and acidic residues" evidence="6">
    <location>
        <begin position="2145"/>
        <end position="2162"/>
    </location>
</feature>
<feature type="coiled-coil region" evidence="5">
    <location>
        <begin position="332"/>
        <end position="366"/>
    </location>
</feature>
<feature type="region of interest" description="Disordered" evidence="6">
    <location>
        <begin position="1960"/>
        <end position="2034"/>
    </location>
</feature>
<dbReference type="GO" id="GO:0000922">
    <property type="term" value="C:spindle pole"/>
    <property type="evidence" value="ECO:0007669"/>
    <property type="project" value="TreeGrafter"/>
</dbReference>
<feature type="signal peptide" evidence="7">
    <location>
        <begin position="1"/>
        <end position="26"/>
    </location>
</feature>
<evidence type="ECO:0000313" key="9">
    <source>
        <dbReference type="EMBL" id="KAB1272955.1"/>
    </source>
</evidence>
<name>A0A5N4DPD2_CAMDR</name>
<sequence length="2248" mass="251954">MTLHATRVAALLSWVNSLRVADPVQAVLQLQDCSVFIKIIDSIHGTDEAQQLLQHPVPERLEFVCSFLQKNRKHPSSPECLVSVQKVMEGSELELAKMTMLLLYHSSMSSRSPRDWEQFEYKIQVSFSVSTPPSRLSLPPEHLSNALYLSVAQAELAVILKFVLDHEDGLNLNEDLENFLQKGIAVEALRHCGQSKGATSELWGLEGGRKREEQVWKTKMGIEKYEGHVKVVMETKGRGEFEKEVTLAVQAPVPSPCSSTTSEELSPPSHQAKREVRFLELQKVASSSGNNRFSPHMSVSDHGIWAISFLSFLSGSPASPMGDILQTPQFQMRRLKKQLADERNNRDELELELAENRKLLTEKDAQIAMMQQRIDRLALLNEKQAASPLEPRELEELRSKNESLTIRLHETLKQCQDLKTEKSQMDRKINQLSEENGDLSFKLREFASHLQQLQGALNELTEEHSKATRESGEKQAHLEKELSTALQDKKCFEEKNEILQGKLSQLEEHLAQLRENPPREKGEVLGDVLQLETLKQEGATLAADNTQLRAQVEALETERGQREAKLLAERSHFEEEKQQLTGLIAELQGSLSNLSQAKEELEQASQAEGAHLSAQVARLTTELTAHNATIQQQDQELASLKQQAKAEQAQLTQALQQQEQASEVLRQQVEQLSNSLKQKERQLEEAAKEQEAALRDHAQQLATAAEEQETSLRERDAALQQLEALEKEKAAKLEVLQQQLQAANKAQDSAQASVTQAQREKAELSRKVEDLHACVEAARQERSEAQAQVIELKAQLRSEQQKAIERERVAQEKAQLQEQVRALEESLKVTKGSLEEEKRRAADTLGEQQHRISKLEAETRSLVEQHKQEQKELEEEKAGRKGLEARLQQLGEAHQAKTEALRQELAEAIASQREAESECEQLAKEVASWRERYEDSQQEEAQYGAMFQEQLMTLKEECEKARQELQEAKEKVAGIEAHSELQMGRQQSELAQLHANLARALQQVQEKEVRAQKLADDLSALQEKMAATSKEVARLEALVRKAGEQQETASRELLKEPPRAGDSESEWLEEQQGRPFCSTQAALQAMEREAEQMGSELERLRAALMESQGQQQEERGQQEREVARLTQERGRAQADLALEKAAKAELEMRLQNALNEQRVEFAALQEALAHALMEKEGKDQELAKLLGQEAAQRAELKELQQTVEQLKEQLARKEEAHPQSLGVASQEDASRSGTQSEAAGKTEGKGPELEALRAEVSRLEQQCREHQEKASSLERSLEAERASHAERAGALETLRGQLEQKAQELGSGQDALATAQRELATLHTKAQEHSKAEDEWKAQVARSQQEAERKNSLISSLEEEVSILNRQVLEKEGESKELKRLVIAESEKSQKLEERLRLLQAETASNSARAAERSSALREEVQSLREEAEKQRVASESLRQELASQAERAEELGQELKAWQEKFFQKEQALSALQLEHTSTQALVSELLPAKHLCQQLQAEQAAAEKRHREELEQSKQAAGGLRAELMRAQRELGELVPLRQKVAEQERAAQQLRAEKASYAEQLSMLKKAHGLLAEENRGLGERATLGRQFLEVELDQAREKYGQELAAVRADAETRLAEMQREVQSTARELEVMTAKYEGAKVKVLEERQRFQEERQKLTAQVEQLEVFQREQTKQVEELSKKLADHDQASKVQQQKLKAQGGESQQEAQRLQAQLTELQAQLSQKEQAAEHYKLQMEKAKTHYDAKKQQNQELQEQLRGLEQLQVENKELRAEADRLGRELQQAGLKTKEAEQTCRHLTAQVRSLEAQVAHADQQLRDLGKFQVATDALKSREPQAKPQLDLSIDSLDLSCEEGAPLTITSKLPRTQPDGTSIPGEPASPISQRLPPKVESLESLYFTPIPARGQAPLESSLDSLGDVFLDSGRKTRSARRRTTQIINITMTKVHPLFQKLDVEEPDSANSSFYSTQSAPASQAGPRATSSTQSLARLGSPDDGSSALLSLPGYRPTTRSSARRSQAGVSSGAPPGRNSFYMGTCQDEPEQLDDWNRIAELQQRNRVCPPHLKTCYPLESRPSLSLPTITDEEIKTGDPRETLRRASMQPTQIAEGVGITTRQQRKRVSSEPHQGPGTPESKKATSCFPRPMTPRDRHEGRRQNTAEAQKKAAPAVVKQADRRQSMAFSILNTPKKLGNSLLRRAASKKAPPKASPNTRSGTRRSPRIATTTASTATAAAVAAATATPRAKVKAKH</sequence>
<feature type="compositionally biased region" description="Basic and acidic residues" evidence="6">
    <location>
        <begin position="1208"/>
        <end position="1217"/>
    </location>
</feature>
<dbReference type="Pfam" id="PF21670">
    <property type="entry name" value="HOOK_N_NuMA"/>
    <property type="match status" value="2"/>
</dbReference>
<feature type="domain" description="Nuclear mitotic apparatus protein 1 N-terminal hook" evidence="8">
    <location>
        <begin position="152"/>
        <end position="182"/>
    </location>
</feature>
<dbReference type="InterPro" id="IPR051841">
    <property type="entry name" value="MT-Golgi_org_protein"/>
</dbReference>
<feature type="compositionally biased region" description="Polar residues" evidence="6">
    <location>
        <begin position="2009"/>
        <end position="2021"/>
    </location>
</feature>
<feature type="compositionally biased region" description="Basic and acidic residues" evidence="6">
    <location>
        <begin position="1682"/>
        <end position="1691"/>
    </location>
</feature>
<feature type="chain" id="PRO_5036147814" evidence="7">
    <location>
        <begin position="27"/>
        <end position="2248"/>
    </location>
</feature>
<feature type="compositionally biased region" description="Basic and acidic residues" evidence="6">
    <location>
        <begin position="1325"/>
        <end position="1337"/>
    </location>
</feature>
<keyword evidence="7" id="KW-0732">Signal</keyword>
<feature type="region of interest" description="Disordered" evidence="6">
    <location>
        <begin position="1041"/>
        <end position="1074"/>
    </location>
</feature>